<dbReference type="RefSeq" id="WP_088564629.1">
    <property type="nucleotide sequence ID" value="NZ_CP020946.1"/>
</dbReference>
<organism evidence="2 3">
    <name type="scientific">Bdellovibrio bacteriovorus</name>
    <dbReference type="NCBI Taxonomy" id="959"/>
    <lineage>
        <taxon>Bacteria</taxon>
        <taxon>Pseudomonadati</taxon>
        <taxon>Bdellovibrionota</taxon>
        <taxon>Bdellovibrionia</taxon>
        <taxon>Bdellovibrionales</taxon>
        <taxon>Pseudobdellovibrionaceae</taxon>
        <taxon>Bdellovibrio</taxon>
    </lineage>
</organism>
<dbReference type="AlphaFoldDB" id="A0A1Z3N6H7"/>
<dbReference type="EMBL" id="CP020946">
    <property type="protein sequence ID" value="ASD63047.1"/>
    <property type="molecule type" value="Genomic_DNA"/>
</dbReference>
<protein>
    <submittedName>
        <fullName evidence="2">Uncharacterized protein</fullName>
    </submittedName>
</protein>
<feature type="signal peptide" evidence="1">
    <location>
        <begin position="1"/>
        <end position="18"/>
    </location>
</feature>
<accession>A0A1Z3N6H7</accession>
<reference evidence="2 3" key="1">
    <citation type="submission" date="2017-04" db="EMBL/GenBank/DDBJ databases">
        <title>Whole genome sequence of Bdellovibrio bacteriovorus strain SSB218315.</title>
        <authorList>
            <person name="Oyedara O."/>
            <person name="Rodriguez-Perez M.A."/>
        </authorList>
    </citation>
    <scope>NUCLEOTIDE SEQUENCE [LARGE SCALE GENOMIC DNA]</scope>
    <source>
        <strain evidence="2 3">SSB218315</strain>
    </source>
</reference>
<keyword evidence="1" id="KW-0732">Signal</keyword>
<evidence type="ECO:0000313" key="2">
    <source>
        <dbReference type="EMBL" id="ASD63047.1"/>
    </source>
</evidence>
<proteinExistence type="predicted"/>
<evidence type="ECO:0000313" key="3">
    <source>
        <dbReference type="Proteomes" id="UP000197003"/>
    </source>
</evidence>
<gene>
    <name evidence="2" type="ORF">B9G79_05425</name>
</gene>
<feature type="chain" id="PRO_5012079968" evidence="1">
    <location>
        <begin position="19"/>
        <end position="107"/>
    </location>
</feature>
<evidence type="ECO:0000256" key="1">
    <source>
        <dbReference type="SAM" id="SignalP"/>
    </source>
</evidence>
<dbReference type="Proteomes" id="UP000197003">
    <property type="component" value="Chromosome"/>
</dbReference>
<dbReference type="OrthoDB" id="5295823at2"/>
<name>A0A1Z3N6H7_BDEBC</name>
<sequence>MRILLATLTLLASSAAFAGNLCTKWEHSDRYAAAIKVVAAQEDFSYDELCTFARILDIEAQPSRVITPKGDVIPHVRIQLHMAYESCLYMVRDSDKVITSQRCYSGW</sequence>